<dbReference type="HOGENOM" id="CLU_1950235_0_0_1"/>
<sequence>MCAYERALPIFLHRPSRSSVGIWNPAFVRAGYDYTHVPLLDSLGAVPMLSGSSKISGSGSNCQFSPIQLLPPIFSTDRTTITRTKSFKFSTIVHGLGSRVSAASSPCGFLQPVHLLRCHASLGPPVKFH</sequence>
<dbReference type="Proteomes" id="UP000054485">
    <property type="component" value="Unassembled WGS sequence"/>
</dbReference>
<reference evidence="2" key="2">
    <citation type="submission" date="2015-01" db="EMBL/GenBank/DDBJ databases">
        <title>Evolutionary Origins and Diversification of the Mycorrhizal Mutualists.</title>
        <authorList>
            <consortium name="DOE Joint Genome Institute"/>
            <consortium name="Mycorrhizal Genomics Consortium"/>
            <person name="Kohler A."/>
            <person name="Kuo A."/>
            <person name="Nagy L.G."/>
            <person name="Floudas D."/>
            <person name="Copeland A."/>
            <person name="Barry K.W."/>
            <person name="Cichocki N."/>
            <person name="Veneault-Fourrey C."/>
            <person name="LaButti K."/>
            <person name="Lindquist E.A."/>
            <person name="Lipzen A."/>
            <person name="Lundell T."/>
            <person name="Morin E."/>
            <person name="Murat C."/>
            <person name="Riley R."/>
            <person name="Ohm R."/>
            <person name="Sun H."/>
            <person name="Tunlid A."/>
            <person name="Henrissat B."/>
            <person name="Grigoriev I.V."/>
            <person name="Hibbett D.S."/>
            <person name="Martin F."/>
        </authorList>
    </citation>
    <scope>NUCLEOTIDE SEQUENCE [LARGE SCALE GENOMIC DNA]</scope>
    <source>
        <strain evidence="2">UH-Slu-Lm8-n1</strain>
    </source>
</reference>
<proteinExistence type="predicted"/>
<dbReference type="EMBL" id="KN835169">
    <property type="protein sequence ID" value="KIK45643.1"/>
    <property type="molecule type" value="Genomic_DNA"/>
</dbReference>
<gene>
    <name evidence="1" type="ORF">CY34DRAFT_500187</name>
</gene>
<protein>
    <submittedName>
        <fullName evidence="1">Uncharacterized protein</fullName>
    </submittedName>
</protein>
<accession>A0A0D0BRH4</accession>
<dbReference type="AlphaFoldDB" id="A0A0D0BRH4"/>
<evidence type="ECO:0000313" key="1">
    <source>
        <dbReference type="EMBL" id="KIK45643.1"/>
    </source>
</evidence>
<keyword evidence="2" id="KW-1185">Reference proteome</keyword>
<evidence type="ECO:0000313" key="2">
    <source>
        <dbReference type="Proteomes" id="UP000054485"/>
    </source>
</evidence>
<dbReference type="InParanoid" id="A0A0D0BRH4"/>
<reference evidence="1 2" key="1">
    <citation type="submission" date="2014-04" db="EMBL/GenBank/DDBJ databases">
        <authorList>
            <consortium name="DOE Joint Genome Institute"/>
            <person name="Kuo A."/>
            <person name="Ruytinx J."/>
            <person name="Rineau F."/>
            <person name="Colpaert J."/>
            <person name="Kohler A."/>
            <person name="Nagy L.G."/>
            <person name="Floudas D."/>
            <person name="Copeland A."/>
            <person name="Barry K.W."/>
            <person name="Cichocki N."/>
            <person name="Veneault-Fourrey C."/>
            <person name="LaButti K."/>
            <person name="Lindquist E.A."/>
            <person name="Lipzen A."/>
            <person name="Lundell T."/>
            <person name="Morin E."/>
            <person name="Murat C."/>
            <person name="Sun H."/>
            <person name="Tunlid A."/>
            <person name="Henrissat B."/>
            <person name="Grigoriev I.V."/>
            <person name="Hibbett D.S."/>
            <person name="Martin F."/>
            <person name="Nordberg H.P."/>
            <person name="Cantor M.N."/>
            <person name="Hua S.X."/>
        </authorList>
    </citation>
    <scope>NUCLEOTIDE SEQUENCE [LARGE SCALE GENOMIC DNA]</scope>
    <source>
        <strain evidence="1 2">UH-Slu-Lm8-n1</strain>
    </source>
</reference>
<organism evidence="1 2">
    <name type="scientific">Suillus luteus UH-Slu-Lm8-n1</name>
    <dbReference type="NCBI Taxonomy" id="930992"/>
    <lineage>
        <taxon>Eukaryota</taxon>
        <taxon>Fungi</taxon>
        <taxon>Dikarya</taxon>
        <taxon>Basidiomycota</taxon>
        <taxon>Agaricomycotina</taxon>
        <taxon>Agaricomycetes</taxon>
        <taxon>Agaricomycetidae</taxon>
        <taxon>Boletales</taxon>
        <taxon>Suillineae</taxon>
        <taxon>Suillaceae</taxon>
        <taxon>Suillus</taxon>
    </lineage>
</organism>
<name>A0A0D0BRH4_9AGAM</name>